<dbReference type="GO" id="GO:0005634">
    <property type="term" value="C:nucleus"/>
    <property type="evidence" value="ECO:0007669"/>
    <property type="project" value="UniProtKB-SubCell"/>
</dbReference>
<keyword evidence="3" id="KW-0175">Coiled coil</keyword>
<gene>
    <name evidence="6" type="ORF">BAUCODRAFT_61185</name>
</gene>
<dbReference type="HOGENOM" id="CLU_067596_0_0_1"/>
<feature type="compositionally biased region" description="Polar residues" evidence="4">
    <location>
        <begin position="159"/>
        <end position="185"/>
    </location>
</feature>
<dbReference type="GeneID" id="19115898"/>
<dbReference type="Pfam" id="PF10187">
    <property type="entry name" value="FAM192A_Fyv6_N"/>
    <property type="match status" value="1"/>
</dbReference>
<feature type="domain" description="FAM192A/Fyv6 N-terminal" evidence="5">
    <location>
        <begin position="4"/>
        <end position="108"/>
    </location>
</feature>
<dbReference type="InterPro" id="IPR039845">
    <property type="entry name" value="FAM192A"/>
</dbReference>
<evidence type="ECO:0000313" key="6">
    <source>
        <dbReference type="EMBL" id="EMD00916.1"/>
    </source>
</evidence>
<dbReference type="RefSeq" id="XP_007672100.1">
    <property type="nucleotide sequence ID" value="XM_007673910.1"/>
</dbReference>
<reference evidence="6 7" key="1">
    <citation type="journal article" date="2012" name="PLoS Pathog.">
        <title>Diverse lifestyles and strategies of plant pathogenesis encoded in the genomes of eighteen Dothideomycetes fungi.</title>
        <authorList>
            <person name="Ohm R.A."/>
            <person name="Feau N."/>
            <person name="Henrissat B."/>
            <person name="Schoch C.L."/>
            <person name="Horwitz B.A."/>
            <person name="Barry K.W."/>
            <person name="Condon B.J."/>
            <person name="Copeland A.C."/>
            <person name="Dhillon B."/>
            <person name="Glaser F."/>
            <person name="Hesse C.N."/>
            <person name="Kosti I."/>
            <person name="LaButti K."/>
            <person name="Lindquist E.A."/>
            <person name="Lucas S."/>
            <person name="Salamov A.A."/>
            <person name="Bradshaw R.E."/>
            <person name="Ciuffetti L."/>
            <person name="Hamelin R.C."/>
            <person name="Kema G.H.J."/>
            <person name="Lawrence C."/>
            <person name="Scott J.A."/>
            <person name="Spatafora J.W."/>
            <person name="Turgeon B.G."/>
            <person name="de Wit P.J.G.M."/>
            <person name="Zhong S."/>
            <person name="Goodwin S.B."/>
            <person name="Grigoriev I.V."/>
        </authorList>
    </citation>
    <scope>NUCLEOTIDE SEQUENCE [LARGE SCALE GENOMIC DNA]</scope>
    <source>
        <strain evidence="6 7">UAMH 10762</strain>
    </source>
</reference>
<feature type="coiled-coil region" evidence="3">
    <location>
        <begin position="47"/>
        <end position="117"/>
    </location>
</feature>
<proteinExistence type="predicted"/>
<dbReference type="STRING" id="717646.M2NNV2"/>
<keyword evidence="2" id="KW-0539">Nucleus</keyword>
<dbReference type="EMBL" id="KB445550">
    <property type="protein sequence ID" value="EMD00916.1"/>
    <property type="molecule type" value="Genomic_DNA"/>
</dbReference>
<dbReference type="PANTHER" id="PTHR13495:SF0">
    <property type="entry name" value="PSME3-INTERACTING PROTEIN"/>
    <property type="match status" value="1"/>
</dbReference>
<evidence type="ECO:0000256" key="2">
    <source>
        <dbReference type="ARBA" id="ARBA00023242"/>
    </source>
</evidence>
<dbReference type="Proteomes" id="UP000011761">
    <property type="component" value="Unassembled WGS sequence"/>
</dbReference>
<dbReference type="PANTHER" id="PTHR13495">
    <property type="entry name" value="NEFA-INTERACTING NUCLEAR PROTEIN NIP30"/>
    <property type="match status" value="1"/>
</dbReference>
<dbReference type="OrthoDB" id="75807at2759"/>
<accession>M2NNV2</accession>
<feature type="region of interest" description="Disordered" evidence="4">
    <location>
        <begin position="137"/>
        <end position="238"/>
    </location>
</feature>
<evidence type="ECO:0000256" key="1">
    <source>
        <dbReference type="ARBA" id="ARBA00004123"/>
    </source>
</evidence>
<evidence type="ECO:0000313" key="7">
    <source>
        <dbReference type="Proteomes" id="UP000011761"/>
    </source>
</evidence>
<dbReference type="KEGG" id="bcom:BAUCODRAFT_61185"/>
<dbReference type="eggNOG" id="ENOG502SGAY">
    <property type="taxonomic scope" value="Eukaryota"/>
</dbReference>
<sequence>MSRFVSAGTDKSPTERDEAWLRAQVQIEATRARNTAPGEQQGGKSLYETLQANKAAKQEAFEEATRLRNQFRTLDEDEVDFLDSVLESTRNKEAEVRQETTDQLEAFRQRKEAAEKAAKLVDDGEDVVQVQTWSVVPKKRKKGREKEAIGGVKLRRTSTAKISDAEQPTSAMLNPEKVSTPNEQNRLLEPVGGAPTSKPAAIVSEAQPSQPNVRPLASELAAPPPVLGLGAYSSDEDD</sequence>
<evidence type="ECO:0000259" key="5">
    <source>
        <dbReference type="Pfam" id="PF10187"/>
    </source>
</evidence>
<dbReference type="InterPro" id="IPR019331">
    <property type="entry name" value="FAM192A/Fyv6_N"/>
</dbReference>
<name>M2NNV2_BAUPA</name>
<keyword evidence="7" id="KW-1185">Reference proteome</keyword>
<dbReference type="AlphaFoldDB" id="M2NNV2"/>
<dbReference type="OMA" id="RYKLHVA"/>
<organism evidence="6 7">
    <name type="scientific">Baudoinia panamericana (strain UAMH 10762)</name>
    <name type="common">Angels' share fungus</name>
    <name type="synonym">Baudoinia compniacensis (strain UAMH 10762)</name>
    <dbReference type="NCBI Taxonomy" id="717646"/>
    <lineage>
        <taxon>Eukaryota</taxon>
        <taxon>Fungi</taxon>
        <taxon>Dikarya</taxon>
        <taxon>Ascomycota</taxon>
        <taxon>Pezizomycotina</taxon>
        <taxon>Dothideomycetes</taxon>
        <taxon>Dothideomycetidae</taxon>
        <taxon>Mycosphaerellales</taxon>
        <taxon>Teratosphaeriaceae</taxon>
        <taxon>Baudoinia</taxon>
    </lineage>
</organism>
<evidence type="ECO:0000256" key="4">
    <source>
        <dbReference type="SAM" id="MobiDB-lite"/>
    </source>
</evidence>
<comment type="subcellular location">
    <subcellularLocation>
        <location evidence="1">Nucleus</location>
    </subcellularLocation>
</comment>
<evidence type="ECO:0000256" key="3">
    <source>
        <dbReference type="SAM" id="Coils"/>
    </source>
</evidence>
<protein>
    <recommendedName>
        <fullName evidence="5">FAM192A/Fyv6 N-terminal domain-containing protein</fullName>
    </recommendedName>
</protein>